<protein>
    <submittedName>
        <fullName evidence="1">Uncharacterized protein</fullName>
    </submittedName>
</protein>
<dbReference type="EMBL" id="BTGU01003700">
    <property type="protein sequence ID" value="GMN35576.1"/>
    <property type="molecule type" value="Genomic_DNA"/>
</dbReference>
<keyword evidence="2" id="KW-1185">Reference proteome</keyword>
<sequence length="117" mass="13014">MNICTTHGRKLLEDNVLSGNQVAIPVLSHGDQSNYVTSDEGHYDHESAREGHNLLSENQVVIPVLNHGDQSNYATSSTEHNIVSENQVAIPVLSHGNQFNYVTSGEGHYYQSPWERQ</sequence>
<dbReference type="AlphaFoldDB" id="A0AA88CYK1"/>
<comment type="caution">
    <text evidence="1">The sequence shown here is derived from an EMBL/GenBank/DDBJ whole genome shotgun (WGS) entry which is preliminary data.</text>
</comment>
<evidence type="ECO:0000313" key="1">
    <source>
        <dbReference type="EMBL" id="GMN35576.1"/>
    </source>
</evidence>
<reference evidence="1" key="1">
    <citation type="submission" date="2023-07" db="EMBL/GenBank/DDBJ databases">
        <title>draft genome sequence of fig (Ficus carica).</title>
        <authorList>
            <person name="Takahashi T."/>
            <person name="Nishimura K."/>
        </authorList>
    </citation>
    <scope>NUCLEOTIDE SEQUENCE</scope>
</reference>
<name>A0AA88CYK1_FICCA</name>
<organism evidence="1 2">
    <name type="scientific">Ficus carica</name>
    <name type="common">Common fig</name>
    <dbReference type="NCBI Taxonomy" id="3494"/>
    <lineage>
        <taxon>Eukaryota</taxon>
        <taxon>Viridiplantae</taxon>
        <taxon>Streptophyta</taxon>
        <taxon>Embryophyta</taxon>
        <taxon>Tracheophyta</taxon>
        <taxon>Spermatophyta</taxon>
        <taxon>Magnoliopsida</taxon>
        <taxon>eudicotyledons</taxon>
        <taxon>Gunneridae</taxon>
        <taxon>Pentapetalae</taxon>
        <taxon>rosids</taxon>
        <taxon>fabids</taxon>
        <taxon>Rosales</taxon>
        <taxon>Moraceae</taxon>
        <taxon>Ficeae</taxon>
        <taxon>Ficus</taxon>
    </lineage>
</organism>
<dbReference type="Proteomes" id="UP001187192">
    <property type="component" value="Unassembled WGS sequence"/>
</dbReference>
<accession>A0AA88CYK1</accession>
<gene>
    <name evidence="1" type="ORF">TIFTF001_045032</name>
</gene>
<proteinExistence type="predicted"/>
<evidence type="ECO:0000313" key="2">
    <source>
        <dbReference type="Proteomes" id="UP001187192"/>
    </source>
</evidence>